<evidence type="ECO:0000313" key="2">
    <source>
        <dbReference type="EMBL" id="GKZ27282.1"/>
    </source>
</evidence>
<name>A0A9W5Z462_9EURO</name>
<dbReference type="AlphaFoldDB" id="A0A9W5Z462"/>
<protein>
    <recommendedName>
        <fullName evidence="1">AAA+ ATPase domain-containing protein</fullName>
    </recommendedName>
</protein>
<dbReference type="Gene3D" id="3.40.50.300">
    <property type="entry name" value="P-loop containing nucleotide triphosphate hydrolases"/>
    <property type="match status" value="1"/>
</dbReference>
<reference evidence="2" key="1">
    <citation type="submission" date="2022-07" db="EMBL/GenBank/DDBJ databases">
        <title>Taxonomy of Aspergillus series Nigri: significant species reduction supported by multi-species coalescent approaches.</title>
        <authorList>
            <person name="Bian C."/>
            <person name="Kusuya Y."/>
            <person name="Sklenar F."/>
            <person name="D'hooge E."/>
            <person name="Yaguchi T."/>
            <person name="Takahashi H."/>
            <person name="Hubka V."/>
        </authorList>
    </citation>
    <scope>NUCLEOTIDE SEQUENCE</scope>
    <source>
        <strain evidence="2">CBS 733.88</strain>
    </source>
</reference>
<feature type="domain" description="AAA+ ATPase" evidence="1">
    <location>
        <begin position="482"/>
        <end position="685"/>
    </location>
</feature>
<gene>
    <name evidence="2" type="ORF">AbraCBS73388_004059</name>
</gene>
<proteinExistence type="predicted"/>
<dbReference type="EMBL" id="BROQ01000197">
    <property type="protein sequence ID" value="GKZ27282.1"/>
    <property type="molecule type" value="Genomic_DNA"/>
</dbReference>
<comment type="caution">
    <text evidence="2">The sequence shown here is derived from an EMBL/GenBank/DDBJ whole genome shotgun (WGS) entry which is preliminary data.</text>
</comment>
<dbReference type="InterPro" id="IPR027417">
    <property type="entry name" value="P-loop_NTPase"/>
</dbReference>
<sequence>MSDILIQELGQAGVDGWQVKVVCGSYKEICNVRDPVADGVISEDDLTWVLERHGTSDSSETTRARTITGQTFAYGRALMDHLDCLPFAMIKSIQTLRNRSEEPITIEVRDLGPTSSFHRLHWEVIEHESYWGNNPFLVGATPISIRRTTLADTSDQDELIEGPWPAMKQKFNILLVVSRSFRDKDIDPQLGAMTIMKTLSRLPYVERANIMVDMIRPGTWDAVRKRLTETTALWKSHGGIGPWYNLVHFDVHGEVDARNNACLRFLTKKTGKPLNRLAGAVASTLVEHEIENVVLNACETAKVTQEMQSNLAKTFVSTGISSVLAMSFRLPSSSALMFLSAFYANYLKGSPRDLVSSAHAARAVLARDTKRQGIFGIEVHIPDYMIPVVYTRRMIFTRHDGPSPYYSEERINHCLALIHLHTKTNMFRLARGDANLMGIDKFITSVKGNSEFSLESINSCLLGRGEDILRLENVILMNPANTSRVVLIHGEPGAGKSALVMSLCWWWVVTGLVEDSVFFNADPDPAFPGNFPRGMTDLGSSKDVEIEALVKKRYLVVIDNIDYGSYKFSHRSTTFTIEDRFKMSGFVAQVAGGQSILLLVSRSTEPWLTSGIQIHKFELESLAPIQALRMAEDILTQLGMTLGRESRDSAHYLILLVNQLNFNPLAIRTALKYLRDKLKPLGKGSLQVLYQTLWRDSIPLTDDHGCFEFVQRVEHLGRPVKLALHSLFIFSNAFREDWLSYFAEQCRSIGQHTSSDLGGHLEALLESGWLSVCAEYRDAGVAPGERYIMIHPVLTNIIRDRVSVENDKDFISFVQHCFLEFVAQRRNADWLALIGSEDRTSINFIDMHSDYPFLKHEFYNILTAADIFSEQAPWSSRIWSQISSRTFYQIRVPEMLKILRGHAESKKGWRADRHRLHHCTMNLATAYLNNMPDPLPTRLLRAVGDLVCWISWSLVPGNSEIPRNLIQKISVHVDNCLRAWTPASEHMYGGVNKPWILNLKALLLVERAFAAMHDGDVQLSHRCFCQAWHVDFESDEPRWSLEKVNLRNIIGLGMNKLRLESSSSSYFISAEPEFANLAEADIEMVGTMPPSIVGRMNILQSHGETRGDVDEAATQQDRQLWKEMESAVSAVGTAAPPKESVTTALNRARSAASELDRQRVFIGYLQSTIHSRKPLHRILGECQLFLLLSQEEQDATVSDLLANMVHADEDANWDTGRRFGFNLSMDSGVLLSRSNEEALFRRLIRKIPLLSPEPDAARDSTANANPTRG</sequence>
<dbReference type="SUPFAM" id="SSF52540">
    <property type="entry name" value="P-loop containing nucleoside triphosphate hydrolases"/>
    <property type="match status" value="1"/>
</dbReference>
<organism evidence="2 3">
    <name type="scientific">Aspergillus brasiliensis</name>
    <dbReference type="NCBI Taxonomy" id="319629"/>
    <lineage>
        <taxon>Eukaryota</taxon>
        <taxon>Fungi</taxon>
        <taxon>Dikarya</taxon>
        <taxon>Ascomycota</taxon>
        <taxon>Pezizomycotina</taxon>
        <taxon>Eurotiomycetes</taxon>
        <taxon>Eurotiomycetidae</taxon>
        <taxon>Eurotiales</taxon>
        <taxon>Aspergillaceae</taxon>
        <taxon>Aspergillus</taxon>
        <taxon>Aspergillus subgen. Circumdati</taxon>
    </lineage>
</organism>
<evidence type="ECO:0000313" key="3">
    <source>
        <dbReference type="Proteomes" id="UP001143548"/>
    </source>
</evidence>
<dbReference type="InterPro" id="IPR003593">
    <property type="entry name" value="AAA+_ATPase"/>
</dbReference>
<dbReference type="SMART" id="SM00382">
    <property type="entry name" value="AAA"/>
    <property type="match status" value="1"/>
</dbReference>
<dbReference type="Pfam" id="PF12770">
    <property type="entry name" value="CHAT"/>
    <property type="match status" value="1"/>
</dbReference>
<dbReference type="InterPro" id="IPR024983">
    <property type="entry name" value="CHAT_dom"/>
</dbReference>
<evidence type="ECO:0000259" key="1">
    <source>
        <dbReference type="SMART" id="SM00382"/>
    </source>
</evidence>
<accession>A0A9W5Z462</accession>
<dbReference type="Proteomes" id="UP001143548">
    <property type="component" value="Unassembled WGS sequence"/>
</dbReference>